<dbReference type="PANTHER" id="PTHR46558">
    <property type="entry name" value="TRACRIPTIONAL REGULATORY PROTEIN-RELATED-RELATED"/>
    <property type="match status" value="1"/>
</dbReference>
<evidence type="ECO:0000313" key="3">
    <source>
        <dbReference type="EMBL" id="CUM92765.1"/>
    </source>
</evidence>
<evidence type="ECO:0000313" key="4">
    <source>
        <dbReference type="EMBL" id="CUN87468.1"/>
    </source>
</evidence>
<gene>
    <name evidence="4" type="ORF">ERS852408_01072</name>
    <name evidence="3" type="ORF">ERS852573_01172</name>
    <name evidence="5" type="ORF">G4332_04905</name>
</gene>
<dbReference type="EMBL" id="JAAIOD010000004">
    <property type="protein sequence ID" value="NSE57466.1"/>
    <property type="molecule type" value="Genomic_DNA"/>
</dbReference>
<dbReference type="SUPFAM" id="SSF47413">
    <property type="entry name" value="lambda repressor-like DNA-binding domains"/>
    <property type="match status" value="1"/>
</dbReference>
<dbReference type="Proteomes" id="UP000095597">
    <property type="component" value="Unassembled WGS sequence"/>
</dbReference>
<dbReference type="Gene3D" id="1.10.260.40">
    <property type="entry name" value="lambda repressor-like DNA-binding domains"/>
    <property type="match status" value="1"/>
</dbReference>
<evidence type="ECO:0000313" key="5">
    <source>
        <dbReference type="EMBL" id="NSE57466.1"/>
    </source>
</evidence>
<dbReference type="InterPro" id="IPR010982">
    <property type="entry name" value="Lambda_DNA-bd_dom_sf"/>
</dbReference>
<dbReference type="InterPro" id="IPR001387">
    <property type="entry name" value="Cro/C1-type_HTH"/>
</dbReference>
<keyword evidence="1" id="KW-0238">DNA-binding</keyword>
<dbReference type="PANTHER" id="PTHR46558:SF4">
    <property type="entry name" value="DNA-BIDING PHAGE PROTEIN"/>
    <property type="match status" value="1"/>
</dbReference>
<dbReference type="EMBL" id="CYXO01000005">
    <property type="protein sequence ID" value="CUM92765.1"/>
    <property type="molecule type" value="Genomic_DNA"/>
</dbReference>
<dbReference type="EMBL" id="CYYM01000004">
    <property type="protein sequence ID" value="CUN87468.1"/>
    <property type="molecule type" value="Genomic_DNA"/>
</dbReference>
<protein>
    <submittedName>
        <fullName evidence="5">Helix-turn-helix transcriptional regulator</fullName>
    </submittedName>
    <submittedName>
        <fullName evidence="3">Predicted transcriptional regulator</fullName>
    </submittedName>
</protein>
<evidence type="ECO:0000259" key="2">
    <source>
        <dbReference type="PROSITE" id="PS50943"/>
    </source>
</evidence>
<sequence>MNEVDFSKVGLKMKQLRSERGITQEQVAKDLNCTVPFVSNVENNRAKLNLRVLLYYSKLCNVSVDTILDAGRDIPPLDEKEHQLNDEMLNVFRGFSVTAKEKIIKMLRIWQEK</sequence>
<evidence type="ECO:0000256" key="1">
    <source>
        <dbReference type="ARBA" id="ARBA00023125"/>
    </source>
</evidence>
<dbReference type="Proteomes" id="UP000724058">
    <property type="component" value="Unassembled WGS sequence"/>
</dbReference>
<organism evidence="3 7">
    <name type="scientific">Dorea longicatena</name>
    <dbReference type="NCBI Taxonomy" id="88431"/>
    <lineage>
        <taxon>Bacteria</taxon>
        <taxon>Bacillati</taxon>
        <taxon>Bacillota</taxon>
        <taxon>Clostridia</taxon>
        <taxon>Lachnospirales</taxon>
        <taxon>Lachnospiraceae</taxon>
        <taxon>Dorea</taxon>
    </lineage>
</organism>
<dbReference type="Proteomes" id="UP000095380">
    <property type="component" value="Unassembled WGS sequence"/>
</dbReference>
<feature type="domain" description="HTH cro/C1-type" evidence="2">
    <location>
        <begin position="13"/>
        <end position="67"/>
    </location>
</feature>
<evidence type="ECO:0000313" key="7">
    <source>
        <dbReference type="Proteomes" id="UP000095597"/>
    </source>
</evidence>
<dbReference type="OrthoDB" id="9795511at2"/>
<accession>A0A173ST24</accession>
<reference evidence="6 7" key="1">
    <citation type="submission" date="2015-09" db="EMBL/GenBank/DDBJ databases">
        <authorList>
            <consortium name="Pathogen Informatics"/>
        </authorList>
    </citation>
    <scope>NUCLEOTIDE SEQUENCE [LARGE SCALE GENOMIC DNA]</scope>
    <source>
        <strain evidence="4 6">2789STDY5608851</strain>
        <strain evidence="3 7">2789STDY5834961</strain>
    </source>
</reference>
<dbReference type="SMART" id="SM00530">
    <property type="entry name" value="HTH_XRE"/>
    <property type="match status" value="1"/>
</dbReference>
<name>A0A173ST24_9FIRM</name>
<reference evidence="5" key="2">
    <citation type="journal article" date="2020" name="Cell Host Microbe">
        <title>Functional and Genomic Variation between Human-Derived Isolates of Lachnospiraceae Reveals Inter- and Intra-Species Diversity.</title>
        <authorList>
            <person name="Sorbara M.T."/>
            <person name="Littmann E.R."/>
            <person name="Fontana E."/>
            <person name="Moody T.U."/>
            <person name="Kohout C.E."/>
            <person name="Gjonbalaj M."/>
            <person name="Eaton V."/>
            <person name="Seok R."/>
            <person name="Leiner I.M."/>
            <person name="Pamer E.G."/>
        </authorList>
    </citation>
    <scope>NUCLEOTIDE SEQUENCE</scope>
    <source>
        <strain evidence="5">MSK.10.16</strain>
    </source>
</reference>
<dbReference type="RefSeq" id="WP_055194248.1">
    <property type="nucleotide sequence ID" value="NZ_CAXSPU010000005.1"/>
</dbReference>
<dbReference type="PROSITE" id="PS50943">
    <property type="entry name" value="HTH_CROC1"/>
    <property type="match status" value="1"/>
</dbReference>
<dbReference type="CDD" id="cd00093">
    <property type="entry name" value="HTH_XRE"/>
    <property type="match status" value="1"/>
</dbReference>
<dbReference type="GO" id="GO:0003677">
    <property type="term" value="F:DNA binding"/>
    <property type="evidence" value="ECO:0007669"/>
    <property type="project" value="UniProtKB-KW"/>
</dbReference>
<dbReference type="Pfam" id="PF01381">
    <property type="entry name" value="HTH_3"/>
    <property type="match status" value="1"/>
</dbReference>
<reference evidence="5" key="3">
    <citation type="submission" date="2020-02" db="EMBL/GenBank/DDBJ databases">
        <authorList>
            <person name="Littmann E."/>
            <person name="Sorbara M."/>
        </authorList>
    </citation>
    <scope>NUCLEOTIDE SEQUENCE</scope>
    <source>
        <strain evidence="5">MSK.10.16</strain>
    </source>
</reference>
<proteinExistence type="predicted"/>
<evidence type="ECO:0000313" key="6">
    <source>
        <dbReference type="Proteomes" id="UP000095380"/>
    </source>
</evidence>
<dbReference type="AlphaFoldDB" id="A0A173ST24"/>